<dbReference type="EMBL" id="CM004392">
    <property type="protein sequence ID" value="KAG8651757.1"/>
    <property type="molecule type" value="Genomic_DNA"/>
</dbReference>
<organism evidence="1 2">
    <name type="scientific">Manihot esculenta</name>
    <name type="common">Cassava</name>
    <name type="synonym">Jatropha manihot</name>
    <dbReference type="NCBI Taxonomy" id="3983"/>
    <lineage>
        <taxon>Eukaryota</taxon>
        <taxon>Viridiplantae</taxon>
        <taxon>Streptophyta</taxon>
        <taxon>Embryophyta</taxon>
        <taxon>Tracheophyta</taxon>
        <taxon>Spermatophyta</taxon>
        <taxon>Magnoliopsida</taxon>
        <taxon>eudicotyledons</taxon>
        <taxon>Gunneridae</taxon>
        <taxon>Pentapetalae</taxon>
        <taxon>rosids</taxon>
        <taxon>fabids</taxon>
        <taxon>Malpighiales</taxon>
        <taxon>Euphorbiaceae</taxon>
        <taxon>Crotonoideae</taxon>
        <taxon>Manihoteae</taxon>
        <taxon>Manihot</taxon>
    </lineage>
</organism>
<protein>
    <submittedName>
        <fullName evidence="1">Uncharacterized protein</fullName>
    </submittedName>
</protein>
<comment type="caution">
    <text evidence="1">The sequence shown here is derived from an EMBL/GenBank/DDBJ whole genome shotgun (WGS) entry which is preliminary data.</text>
</comment>
<gene>
    <name evidence="1" type="ORF">MANES_06G019300v8</name>
</gene>
<reference evidence="2" key="1">
    <citation type="journal article" date="2016" name="Nat. Biotechnol.">
        <title>Sequencing wild and cultivated cassava and related species reveals extensive interspecific hybridization and genetic diversity.</title>
        <authorList>
            <person name="Bredeson J.V."/>
            <person name="Lyons J.B."/>
            <person name="Prochnik S.E."/>
            <person name="Wu G.A."/>
            <person name="Ha C.M."/>
            <person name="Edsinger-Gonzales E."/>
            <person name="Grimwood J."/>
            <person name="Schmutz J."/>
            <person name="Rabbi I.Y."/>
            <person name="Egesi C."/>
            <person name="Nauluvula P."/>
            <person name="Lebot V."/>
            <person name="Ndunguru J."/>
            <person name="Mkamilo G."/>
            <person name="Bart R.S."/>
            <person name="Setter T.L."/>
            <person name="Gleadow R.M."/>
            <person name="Kulakow P."/>
            <person name="Ferguson M.E."/>
            <person name="Rounsley S."/>
            <person name="Rokhsar D.S."/>
        </authorList>
    </citation>
    <scope>NUCLEOTIDE SEQUENCE [LARGE SCALE GENOMIC DNA]</scope>
    <source>
        <strain evidence="2">cv. AM560-2</strain>
    </source>
</reference>
<proteinExistence type="predicted"/>
<evidence type="ECO:0000313" key="1">
    <source>
        <dbReference type="EMBL" id="KAG8651757.1"/>
    </source>
</evidence>
<name>A0ACB7HGM1_MANES</name>
<accession>A0ACB7HGM1</accession>
<sequence>MSSPCLSGGSRTYGFDLEIVKSPSTSTRTCHTSSPSSTLSESSNSPLAISTRKPRTPRKRPNQTYNEAAALLSTAYPNIFSTKQLTNNPRKFTKPHQDTLLLDESSSELLWPFRVFNYSDLLLHQPIENEKPSFVNESKVSNFITSCENKSCQSVNSMEFCDGYEEDFDAESILDEEIEEGIDSIMGNLRVSNENSEEWSNKVGNPLGFHFGGRFQLGVGNGMRKGVKALRNGDDGNWWNFPIVDMLQISPRLNRNNIKTSDSKPKVKTNSNSGDKKKKKVEKPAVELKNSELTKEENNSIPQPISGLLLKLNYDGVLDAWSDRGCPFSDDISGSEGNDVSARLAQIDLFSENGGLREASVLRYKEKRRTRLFSKKIRYQVRKVNADQRPRMKVAFTCSYFLKIFSYFLKLGFERKTL</sequence>
<keyword evidence="2" id="KW-1185">Reference proteome</keyword>
<dbReference type="Proteomes" id="UP000091857">
    <property type="component" value="Chromosome 6"/>
</dbReference>
<evidence type="ECO:0000313" key="2">
    <source>
        <dbReference type="Proteomes" id="UP000091857"/>
    </source>
</evidence>